<protein>
    <submittedName>
        <fullName evidence="1">Uncharacterized protein</fullName>
    </submittedName>
</protein>
<reference evidence="1" key="1">
    <citation type="submission" date="2020-05" db="EMBL/GenBank/DDBJ databases">
        <authorList>
            <person name="Chiriac C."/>
            <person name="Salcher M."/>
            <person name="Ghai R."/>
            <person name="Kavagutti S V."/>
        </authorList>
    </citation>
    <scope>NUCLEOTIDE SEQUENCE</scope>
</reference>
<organism evidence="1">
    <name type="scientific">uncultured Caudovirales phage</name>
    <dbReference type="NCBI Taxonomy" id="2100421"/>
    <lineage>
        <taxon>Viruses</taxon>
        <taxon>Duplodnaviria</taxon>
        <taxon>Heunggongvirae</taxon>
        <taxon>Uroviricota</taxon>
        <taxon>Caudoviricetes</taxon>
        <taxon>Peduoviridae</taxon>
        <taxon>Maltschvirus</taxon>
        <taxon>Maltschvirus maltsch</taxon>
    </lineage>
</organism>
<sequence length="58" mass="6139">MLHGVRISVSFVPWSVRAEQTPRTDAGDAAARLIADNQSNVLLVLTGGYYAGPPAAEQ</sequence>
<accession>A0A6J5PCL3</accession>
<name>A0A6J5PCL3_9CAUD</name>
<gene>
    <name evidence="1" type="ORF">UFOVP893_8</name>
</gene>
<evidence type="ECO:0000313" key="1">
    <source>
        <dbReference type="EMBL" id="CAB4168872.1"/>
    </source>
</evidence>
<dbReference type="EMBL" id="LR796841">
    <property type="protein sequence ID" value="CAB4168872.1"/>
    <property type="molecule type" value="Genomic_DNA"/>
</dbReference>
<proteinExistence type="predicted"/>